<keyword evidence="11" id="KW-1185">Reference proteome</keyword>
<comment type="cofactor">
    <cofactor evidence="1">
        <name>Zn(2+)</name>
        <dbReference type="ChEBI" id="CHEBI:29105"/>
    </cofactor>
</comment>
<dbReference type="OrthoDB" id="9805070at2"/>
<dbReference type="FunFam" id="2.70.70.10:FF:000006">
    <property type="entry name" value="M23 family peptidase"/>
    <property type="match status" value="1"/>
</dbReference>
<keyword evidence="4" id="KW-0378">Hydrolase</keyword>
<evidence type="ECO:0000256" key="4">
    <source>
        <dbReference type="ARBA" id="ARBA00022801"/>
    </source>
</evidence>
<evidence type="ECO:0000256" key="5">
    <source>
        <dbReference type="ARBA" id="ARBA00022833"/>
    </source>
</evidence>
<evidence type="ECO:0000313" key="10">
    <source>
        <dbReference type="EMBL" id="TDH39058.1"/>
    </source>
</evidence>
<dbReference type="RefSeq" id="WP_133283891.1">
    <property type="nucleotide sequence ID" value="NZ_SMSI01000001.1"/>
</dbReference>
<evidence type="ECO:0000256" key="2">
    <source>
        <dbReference type="ARBA" id="ARBA00022670"/>
    </source>
</evidence>
<dbReference type="GO" id="GO:0046872">
    <property type="term" value="F:metal ion binding"/>
    <property type="evidence" value="ECO:0007669"/>
    <property type="project" value="UniProtKB-KW"/>
</dbReference>
<feature type="region of interest" description="Disordered" evidence="7">
    <location>
        <begin position="135"/>
        <end position="159"/>
    </location>
</feature>
<evidence type="ECO:0000259" key="9">
    <source>
        <dbReference type="Pfam" id="PF01551"/>
    </source>
</evidence>
<sequence>MSQGQQSRIFGKCKKSHTIIFASGEKIRHVTLQPWVAGVAASFAGVMVISYLAATSYLVLRDDLIGAAMARQARMQHSYEDRIAALRSQVDRVTSRQLLDQQLMEDKVAELLARQDTLTSRQGRLGPLLERARAADAADTVPVPQKKPEQQASNQTLEVPRSSRLAALTAVRTPVAEPAQIGINPLAYADPVESVGQRADRIFSKVTLSLKSIERDQVEKIQNLANNAYDTASQISEIMEAAGLPAPQVEASGIGGPYIRANDPSAFDASIDDLDAALTQLDTVRESAFSMPVSVPAPGAQITSRYGKRKDPFLGRLAFHSGIDFRTQTGTPVHASGSGTVVRAGRAGGYGNMVEIDHGHGLTTRYAHLSKILVKKGDRVDSGATIAQSGNSGRSTGPHLHYEIRRNGKAINPIGIVKAAYELRPLLASN</sequence>
<dbReference type="AlphaFoldDB" id="A0A4R5PQ40"/>
<keyword evidence="8" id="KW-0472">Membrane</keyword>
<protein>
    <submittedName>
        <fullName evidence="10">M23 family peptidase</fullName>
    </submittedName>
</protein>
<evidence type="ECO:0000256" key="6">
    <source>
        <dbReference type="ARBA" id="ARBA00023049"/>
    </source>
</evidence>
<accession>A0A4R5PQ40</accession>
<feature type="domain" description="M23ase beta-sheet core" evidence="9">
    <location>
        <begin position="319"/>
        <end position="413"/>
    </location>
</feature>
<dbReference type="GO" id="GO:0004222">
    <property type="term" value="F:metalloendopeptidase activity"/>
    <property type="evidence" value="ECO:0007669"/>
    <property type="project" value="TreeGrafter"/>
</dbReference>
<keyword evidence="3" id="KW-0479">Metal-binding</keyword>
<dbReference type="SUPFAM" id="SSF51261">
    <property type="entry name" value="Duplicated hybrid motif"/>
    <property type="match status" value="1"/>
</dbReference>
<dbReference type="PANTHER" id="PTHR21666">
    <property type="entry name" value="PEPTIDASE-RELATED"/>
    <property type="match status" value="1"/>
</dbReference>
<comment type="caution">
    <text evidence="10">The sequence shown here is derived from an EMBL/GenBank/DDBJ whole genome shotgun (WGS) entry which is preliminary data.</text>
</comment>
<reference evidence="10 11" key="1">
    <citation type="journal article" date="2013" name="Int. J. Syst. Evol. Microbiol.">
        <title>Hoeflea suaedae sp. nov., an endophytic bacterium isolated from the root of the halophyte Suaeda maritima.</title>
        <authorList>
            <person name="Chung E.J."/>
            <person name="Park J.A."/>
            <person name="Pramanik P."/>
            <person name="Bibi F."/>
            <person name="Jeon C.O."/>
            <person name="Chung Y.R."/>
        </authorList>
    </citation>
    <scope>NUCLEOTIDE SEQUENCE [LARGE SCALE GENOMIC DNA]</scope>
    <source>
        <strain evidence="10 11">YC6898</strain>
    </source>
</reference>
<keyword evidence="6" id="KW-0482">Metalloprotease</keyword>
<dbReference type="InterPro" id="IPR050570">
    <property type="entry name" value="Cell_wall_metabolism_enzyme"/>
</dbReference>
<evidence type="ECO:0000256" key="7">
    <source>
        <dbReference type="SAM" id="MobiDB-lite"/>
    </source>
</evidence>
<keyword evidence="8" id="KW-0812">Transmembrane</keyword>
<dbReference type="Pfam" id="PF01551">
    <property type="entry name" value="Peptidase_M23"/>
    <property type="match status" value="1"/>
</dbReference>
<keyword evidence="8" id="KW-1133">Transmembrane helix</keyword>
<gene>
    <name evidence="10" type="ORF">E2A64_08235</name>
</gene>
<dbReference type="InterPro" id="IPR016047">
    <property type="entry name" value="M23ase_b-sheet_dom"/>
</dbReference>
<evidence type="ECO:0000313" key="11">
    <source>
        <dbReference type="Proteomes" id="UP000295131"/>
    </source>
</evidence>
<dbReference type="GO" id="GO:0006508">
    <property type="term" value="P:proteolysis"/>
    <property type="evidence" value="ECO:0007669"/>
    <property type="project" value="UniProtKB-KW"/>
</dbReference>
<organism evidence="10 11">
    <name type="scientific">Pseudohoeflea suaedae</name>
    <dbReference type="NCBI Taxonomy" id="877384"/>
    <lineage>
        <taxon>Bacteria</taxon>
        <taxon>Pseudomonadati</taxon>
        <taxon>Pseudomonadota</taxon>
        <taxon>Alphaproteobacteria</taxon>
        <taxon>Hyphomicrobiales</taxon>
        <taxon>Rhizobiaceae</taxon>
        <taxon>Pseudohoeflea</taxon>
    </lineage>
</organism>
<evidence type="ECO:0000256" key="3">
    <source>
        <dbReference type="ARBA" id="ARBA00022723"/>
    </source>
</evidence>
<proteinExistence type="predicted"/>
<dbReference type="CDD" id="cd12797">
    <property type="entry name" value="M23_peptidase"/>
    <property type="match status" value="1"/>
</dbReference>
<keyword evidence="2" id="KW-0645">Protease</keyword>
<dbReference type="Gene3D" id="2.70.70.10">
    <property type="entry name" value="Glucose Permease (Domain IIA)"/>
    <property type="match status" value="1"/>
</dbReference>
<evidence type="ECO:0000256" key="1">
    <source>
        <dbReference type="ARBA" id="ARBA00001947"/>
    </source>
</evidence>
<feature type="transmembrane region" description="Helical" evidence="8">
    <location>
        <begin position="35"/>
        <end position="60"/>
    </location>
</feature>
<evidence type="ECO:0000256" key="8">
    <source>
        <dbReference type="SAM" id="Phobius"/>
    </source>
</evidence>
<dbReference type="Proteomes" id="UP000295131">
    <property type="component" value="Unassembled WGS sequence"/>
</dbReference>
<dbReference type="PANTHER" id="PTHR21666:SF288">
    <property type="entry name" value="CELL DIVISION PROTEIN YTFB"/>
    <property type="match status" value="1"/>
</dbReference>
<dbReference type="EMBL" id="SMSI01000001">
    <property type="protein sequence ID" value="TDH39058.1"/>
    <property type="molecule type" value="Genomic_DNA"/>
</dbReference>
<keyword evidence="5" id="KW-0862">Zinc</keyword>
<dbReference type="InterPro" id="IPR011055">
    <property type="entry name" value="Dup_hybrid_motif"/>
</dbReference>
<name>A0A4R5PQ40_9HYPH</name>